<keyword evidence="11" id="KW-0812">Transmembrane</keyword>
<reference evidence="12" key="1">
    <citation type="journal article" date="2023" name="Mol. Phylogenet. Evol.">
        <title>Genome-scale phylogeny and comparative genomics of the fungal order Sordariales.</title>
        <authorList>
            <person name="Hensen N."/>
            <person name="Bonometti L."/>
            <person name="Westerberg I."/>
            <person name="Brannstrom I.O."/>
            <person name="Guillou S."/>
            <person name="Cros-Aarteil S."/>
            <person name="Calhoun S."/>
            <person name="Haridas S."/>
            <person name="Kuo A."/>
            <person name="Mondo S."/>
            <person name="Pangilinan J."/>
            <person name="Riley R."/>
            <person name="LaButti K."/>
            <person name="Andreopoulos B."/>
            <person name="Lipzen A."/>
            <person name="Chen C."/>
            <person name="Yan M."/>
            <person name="Daum C."/>
            <person name="Ng V."/>
            <person name="Clum A."/>
            <person name="Steindorff A."/>
            <person name="Ohm R.A."/>
            <person name="Martin F."/>
            <person name="Silar P."/>
            <person name="Natvig D.O."/>
            <person name="Lalanne C."/>
            <person name="Gautier V."/>
            <person name="Ament-Velasquez S.L."/>
            <person name="Kruys A."/>
            <person name="Hutchinson M.I."/>
            <person name="Powell A.J."/>
            <person name="Barry K."/>
            <person name="Miller A.N."/>
            <person name="Grigoriev I.V."/>
            <person name="Debuchy R."/>
            <person name="Gladieux P."/>
            <person name="Hiltunen Thoren M."/>
            <person name="Johannesson H."/>
        </authorList>
    </citation>
    <scope>NUCLEOTIDE SEQUENCE</scope>
    <source>
        <strain evidence="12">CBS 118394</strain>
    </source>
</reference>
<evidence type="ECO:0000256" key="10">
    <source>
        <dbReference type="SAM" id="MobiDB-lite"/>
    </source>
</evidence>
<evidence type="ECO:0000256" key="2">
    <source>
        <dbReference type="ARBA" id="ARBA00010617"/>
    </source>
</evidence>
<keyword evidence="6 8" id="KW-0408">Iron</keyword>
<evidence type="ECO:0000313" key="12">
    <source>
        <dbReference type="EMBL" id="KAK3313121.1"/>
    </source>
</evidence>
<dbReference type="PRINTS" id="PR00465">
    <property type="entry name" value="EP450IV"/>
</dbReference>
<keyword evidence="11" id="KW-0472">Membrane</keyword>
<keyword evidence="7 9" id="KW-0503">Monooxygenase</keyword>
<dbReference type="GO" id="GO:0020037">
    <property type="term" value="F:heme binding"/>
    <property type="evidence" value="ECO:0007669"/>
    <property type="project" value="InterPro"/>
</dbReference>
<dbReference type="GO" id="GO:0005506">
    <property type="term" value="F:iron ion binding"/>
    <property type="evidence" value="ECO:0007669"/>
    <property type="project" value="InterPro"/>
</dbReference>
<dbReference type="InterPro" id="IPR001128">
    <property type="entry name" value="Cyt_P450"/>
</dbReference>
<evidence type="ECO:0000256" key="4">
    <source>
        <dbReference type="ARBA" id="ARBA00022723"/>
    </source>
</evidence>
<evidence type="ECO:0000313" key="13">
    <source>
        <dbReference type="Proteomes" id="UP001283341"/>
    </source>
</evidence>
<dbReference type="GO" id="GO:0016705">
    <property type="term" value="F:oxidoreductase activity, acting on paired donors, with incorporation or reduction of molecular oxygen"/>
    <property type="evidence" value="ECO:0007669"/>
    <property type="project" value="InterPro"/>
</dbReference>
<dbReference type="PANTHER" id="PTHR46206:SF1">
    <property type="entry name" value="P450, PUTATIVE (EUROFUNG)-RELATED"/>
    <property type="match status" value="1"/>
</dbReference>
<dbReference type="EMBL" id="JAUEDM010000008">
    <property type="protein sequence ID" value="KAK3313121.1"/>
    <property type="molecule type" value="Genomic_DNA"/>
</dbReference>
<comment type="caution">
    <text evidence="12">The sequence shown here is derived from an EMBL/GenBank/DDBJ whole genome shotgun (WGS) entry which is preliminary data.</text>
</comment>
<sequence length="550" mass="61381">MAPISQLLPDLLTSSGPLGIAVLGFALCVLALYAVDQHVLSPSWPKGVAVLREPAGARRFSLRNRLAFHLDSISIHREAWDKYLSKGKPVIIPSTGFGSEIMLPPTSYRWLSSQPDNVASVWEAFAQFDRVYYSLGAHKYITDPYQGMLVKTEMNPMLEAIVAAMNDELGFVFDMHLGNVPGEWKEIELQPVVGFIVAQAASRFTVGLPLCRNQDYIRNCLAITKNLFITAGTGAVLPRVLEPLACRLASLPLKSKVALFRKHVEPIHRERLALLKRQDPNQPNDHFQLILKYAQRERPEELEDTDCMARRLCVANFGSMHQTAIQVTNLILNILGSDAEFNTIAALRDEMRRVLNSDGDVSGWTKAKVSKMLKADSVARETLRLQSFGGRANFRKILVDGVKTDDGIELPKGSIVSMMSKMPQTDEKIYPDDPLKFDPFRFSRMRETADAKSDKAGENGGPTAAPPPPVSFVTTSLDHMPFGHGKHACPGRFLVDFELKMIMAYLLTHYDVEFPNEYNGQRPPNVYVTEAHFPPAGARIRVRRRESPAI</sequence>
<evidence type="ECO:0000256" key="8">
    <source>
        <dbReference type="PIRSR" id="PIRSR602403-1"/>
    </source>
</evidence>
<comment type="cofactor">
    <cofactor evidence="1 8">
        <name>heme</name>
        <dbReference type="ChEBI" id="CHEBI:30413"/>
    </cofactor>
</comment>
<feature type="binding site" description="axial binding residue" evidence="8">
    <location>
        <position position="489"/>
    </location>
    <ligand>
        <name>heme</name>
        <dbReference type="ChEBI" id="CHEBI:30413"/>
    </ligand>
    <ligandPart>
        <name>Fe</name>
        <dbReference type="ChEBI" id="CHEBI:18248"/>
    </ligandPart>
</feature>
<feature type="transmembrane region" description="Helical" evidence="11">
    <location>
        <begin position="16"/>
        <end position="35"/>
    </location>
</feature>
<dbReference type="GO" id="GO:0004497">
    <property type="term" value="F:monooxygenase activity"/>
    <property type="evidence" value="ECO:0007669"/>
    <property type="project" value="UniProtKB-KW"/>
</dbReference>
<keyword evidence="5 9" id="KW-0560">Oxidoreductase</keyword>
<dbReference type="Gene3D" id="1.10.630.10">
    <property type="entry name" value="Cytochrome P450"/>
    <property type="match status" value="1"/>
</dbReference>
<evidence type="ECO:0000256" key="3">
    <source>
        <dbReference type="ARBA" id="ARBA00022617"/>
    </source>
</evidence>
<dbReference type="SUPFAM" id="SSF48264">
    <property type="entry name" value="Cytochrome P450"/>
    <property type="match status" value="1"/>
</dbReference>
<keyword evidence="13" id="KW-1185">Reference proteome</keyword>
<proteinExistence type="inferred from homology"/>
<evidence type="ECO:0000256" key="5">
    <source>
        <dbReference type="ARBA" id="ARBA00023002"/>
    </source>
</evidence>
<dbReference type="CDD" id="cd11041">
    <property type="entry name" value="CYP503A1-like"/>
    <property type="match status" value="1"/>
</dbReference>
<dbReference type="InterPro" id="IPR017972">
    <property type="entry name" value="Cyt_P450_CS"/>
</dbReference>
<keyword evidence="11" id="KW-1133">Transmembrane helix</keyword>
<evidence type="ECO:0000256" key="6">
    <source>
        <dbReference type="ARBA" id="ARBA00023004"/>
    </source>
</evidence>
<reference evidence="12" key="2">
    <citation type="submission" date="2023-06" db="EMBL/GenBank/DDBJ databases">
        <authorList>
            <consortium name="Lawrence Berkeley National Laboratory"/>
            <person name="Haridas S."/>
            <person name="Hensen N."/>
            <person name="Bonometti L."/>
            <person name="Westerberg I."/>
            <person name="Brannstrom I.O."/>
            <person name="Guillou S."/>
            <person name="Cros-Aarteil S."/>
            <person name="Calhoun S."/>
            <person name="Kuo A."/>
            <person name="Mondo S."/>
            <person name="Pangilinan J."/>
            <person name="Riley R."/>
            <person name="Labutti K."/>
            <person name="Andreopoulos B."/>
            <person name="Lipzen A."/>
            <person name="Chen C."/>
            <person name="Yanf M."/>
            <person name="Daum C."/>
            <person name="Ng V."/>
            <person name="Clum A."/>
            <person name="Steindorff A."/>
            <person name="Ohm R."/>
            <person name="Martin F."/>
            <person name="Silar P."/>
            <person name="Natvig D."/>
            <person name="Lalanne C."/>
            <person name="Gautier V."/>
            <person name="Ament-Velasquez S.L."/>
            <person name="Kruys A."/>
            <person name="Hutchinson M.I."/>
            <person name="Powell A.J."/>
            <person name="Barry K."/>
            <person name="Miller A.N."/>
            <person name="Grigoriev I.V."/>
            <person name="Debuchy R."/>
            <person name="Gladieux P."/>
            <person name="Thoren M.H."/>
            <person name="Johannesson H."/>
        </authorList>
    </citation>
    <scope>NUCLEOTIDE SEQUENCE</scope>
    <source>
        <strain evidence="12">CBS 118394</strain>
    </source>
</reference>
<feature type="region of interest" description="Disordered" evidence="10">
    <location>
        <begin position="448"/>
        <end position="467"/>
    </location>
</feature>
<dbReference type="AlphaFoldDB" id="A0AAE0HUS7"/>
<evidence type="ECO:0000256" key="11">
    <source>
        <dbReference type="SAM" id="Phobius"/>
    </source>
</evidence>
<organism evidence="12 13">
    <name type="scientific">Apodospora peruviana</name>
    <dbReference type="NCBI Taxonomy" id="516989"/>
    <lineage>
        <taxon>Eukaryota</taxon>
        <taxon>Fungi</taxon>
        <taxon>Dikarya</taxon>
        <taxon>Ascomycota</taxon>
        <taxon>Pezizomycotina</taxon>
        <taxon>Sordariomycetes</taxon>
        <taxon>Sordariomycetidae</taxon>
        <taxon>Sordariales</taxon>
        <taxon>Lasiosphaeriaceae</taxon>
        <taxon>Apodospora</taxon>
    </lineage>
</organism>
<comment type="similarity">
    <text evidence="2 9">Belongs to the cytochrome P450 family.</text>
</comment>
<accession>A0AAE0HUS7</accession>
<evidence type="ECO:0000256" key="9">
    <source>
        <dbReference type="RuleBase" id="RU000461"/>
    </source>
</evidence>
<dbReference type="PANTHER" id="PTHR46206">
    <property type="entry name" value="CYTOCHROME P450"/>
    <property type="match status" value="1"/>
</dbReference>
<dbReference type="InterPro" id="IPR036396">
    <property type="entry name" value="Cyt_P450_sf"/>
</dbReference>
<gene>
    <name evidence="12" type="ORF">B0H66DRAFT_485456</name>
</gene>
<dbReference type="InterPro" id="IPR002403">
    <property type="entry name" value="Cyt_P450_E_grp-IV"/>
</dbReference>
<evidence type="ECO:0000256" key="7">
    <source>
        <dbReference type="ARBA" id="ARBA00023033"/>
    </source>
</evidence>
<name>A0AAE0HUS7_9PEZI</name>
<keyword evidence="3 8" id="KW-0349">Heme</keyword>
<dbReference type="Proteomes" id="UP001283341">
    <property type="component" value="Unassembled WGS sequence"/>
</dbReference>
<feature type="compositionally biased region" description="Basic and acidic residues" evidence="10">
    <location>
        <begin position="448"/>
        <end position="457"/>
    </location>
</feature>
<keyword evidence="4 8" id="KW-0479">Metal-binding</keyword>
<dbReference type="PROSITE" id="PS00086">
    <property type="entry name" value="CYTOCHROME_P450"/>
    <property type="match status" value="1"/>
</dbReference>
<evidence type="ECO:0000256" key="1">
    <source>
        <dbReference type="ARBA" id="ARBA00001971"/>
    </source>
</evidence>
<protein>
    <submittedName>
        <fullName evidence="12">Cytochrome P450</fullName>
    </submittedName>
</protein>
<dbReference type="Pfam" id="PF00067">
    <property type="entry name" value="p450"/>
    <property type="match status" value="1"/>
</dbReference>